<dbReference type="Pfam" id="PF01036">
    <property type="entry name" value="Bac_rhodopsin"/>
    <property type="match status" value="1"/>
</dbReference>
<keyword evidence="7 12" id="KW-1133">Transmembrane helix</keyword>
<evidence type="ECO:0000256" key="1">
    <source>
        <dbReference type="ARBA" id="ARBA00004141"/>
    </source>
</evidence>
<dbReference type="GO" id="GO:0005886">
    <property type="term" value="C:plasma membrane"/>
    <property type="evidence" value="ECO:0007669"/>
    <property type="project" value="TreeGrafter"/>
</dbReference>
<comment type="caution">
    <text evidence="13">The sequence shown here is derived from an EMBL/GenBank/DDBJ whole genome shotgun (WGS) entry which is preliminary data.</text>
</comment>
<feature type="compositionally biased region" description="Low complexity" evidence="11">
    <location>
        <begin position="598"/>
        <end position="608"/>
    </location>
</feature>
<feature type="compositionally biased region" description="Low complexity" evidence="11">
    <location>
        <begin position="568"/>
        <end position="583"/>
    </location>
</feature>
<dbReference type="EMBL" id="BRXU01000003">
    <property type="protein sequence ID" value="GLC50360.1"/>
    <property type="molecule type" value="Genomic_DNA"/>
</dbReference>
<dbReference type="SMART" id="SM01021">
    <property type="entry name" value="Bac_rhodopsin"/>
    <property type="match status" value="1"/>
</dbReference>
<evidence type="ECO:0000313" key="14">
    <source>
        <dbReference type="Proteomes" id="UP001165080"/>
    </source>
</evidence>
<evidence type="ECO:0000256" key="8">
    <source>
        <dbReference type="ARBA" id="ARBA00022991"/>
    </source>
</evidence>
<feature type="transmembrane region" description="Helical" evidence="12">
    <location>
        <begin position="40"/>
        <end position="58"/>
    </location>
</feature>
<feature type="compositionally biased region" description="Low complexity" evidence="11">
    <location>
        <begin position="783"/>
        <end position="792"/>
    </location>
</feature>
<feature type="transmembrane region" description="Helical" evidence="12">
    <location>
        <begin position="92"/>
        <end position="119"/>
    </location>
</feature>
<keyword evidence="10" id="KW-0675">Receptor</keyword>
<evidence type="ECO:0000256" key="7">
    <source>
        <dbReference type="ARBA" id="ARBA00022989"/>
    </source>
</evidence>
<feature type="region of interest" description="Disordered" evidence="11">
    <location>
        <begin position="735"/>
        <end position="792"/>
    </location>
</feature>
<evidence type="ECO:0000256" key="5">
    <source>
        <dbReference type="ARBA" id="ARBA00022692"/>
    </source>
</evidence>
<name>A0A9W6BEJ7_9CHLO</name>
<keyword evidence="3" id="KW-0600">Photoreceptor protein</keyword>
<protein>
    <recommendedName>
        <fullName evidence="15">Channelopsin 1</fullName>
    </recommendedName>
</protein>
<keyword evidence="6" id="KW-0681">Retinal protein</keyword>
<comment type="similarity">
    <text evidence="2">Belongs to the archaeal/bacterial/fungal opsin family.</text>
</comment>
<comment type="subcellular location">
    <subcellularLocation>
        <location evidence="1">Membrane</location>
        <topology evidence="1">Multi-pass membrane protein</topology>
    </subcellularLocation>
</comment>
<dbReference type="CDD" id="cd15241">
    <property type="entry name" value="7tm_ChRs"/>
    <property type="match status" value="1"/>
</dbReference>
<evidence type="ECO:0000256" key="11">
    <source>
        <dbReference type="SAM" id="MobiDB-lite"/>
    </source>
</evidence>
<feature type="compositionally biased region" description="Gly residues" evidence="11">
    <location>
        <begin position="625"/>
        <end position="636"/>
    </location>
</feature>
<keyword evidence="5 12" id="KW-0812">Transmembrane</keyword>
<dbReference type="GO" id="GO:0009881">
    <property type="term" value="F:photoreceptor activity"/>
    <property type="evidence" value="ECO:0007669"/>
    <property type="project" value="UniProtKB-KW"/>
</dbReference>
<feature type="transmembrane region" description="Helical" evidence="12">
    <location>
        <begin position="157"/>
        <end position="176"/>
    </location>
</feature>
<sequence>MERFPFDLGNGTVCHAANTCYCEGWLHSRGTDLEKRAAQTLQWVTFGISVATLLWYAFQGWRATCGWEEVYVAIIETLKSIMEAFYEFDTPAMLYLSTGVPVVWLRYGEWLLTCPVLLIHLSNLTGLNNDYSVRTMALLISDVGCIVWGATAAMCRGYLRLIFFLIACVYGAYTFFHAGKVYIEAYHVVPKGLCRRLVISMACLYFCSWGMFPVLFAVGPEGLGHISLYGSSIGHCILDLFSKNVWGILGNALRVKIHQHIMLYGDIRKRQTIMIAGQEVEIETFAAEDGDDDGSGGNHSSKVVIKVRSRASTDMPAITKVEIPTYSGRASVEGSKPMRRVSVGGFGAASARVSTETVGVTKVVPRISFGASSPASCSDRAAAVATFATFAADDAADDLEPGRVVLAVPDAAMVDVFEEQFSQLPVPYEVVPTYTVDDTLRAASQPGCNFVLMHPDFLRDRGPTGLLPRLRAAGNRAAAFGWSPKGPARSLIEDSSLDGWLEGPAFGRAINAASLHLLVLKMQQARPRNPGMQPTGEGGTGSGDQPRTPALGSGRASLTNNFMPSVRSGLAGTASGSNSSSSGSARVLATHAAAASAAGGLSPTAGGTMSADPARPSGATSIRIMGGGMAPEGGGNLPTRLSGQGRMALGSGTGSARLTGQGSGGGAGGSSILLAAAGGGGGSGVNMVVAASGVGGKDGDAGDAGLTGLGSACFPQQQQTSGEEADILTSLSAPQLQEATQLSPRPGSRLSNNPLFGTLSSPRNSRDGLSVTASRPLSPVEPAPAVTPAVNADDGPCIVSAFNVDDGA</sequence>
<keyword evidence="4" id="KW-0716">Sensory transduction</keyword>
<dbReference type="OrthoDB" id="536545at2759"/>
<keyword evidence="9 12" id="KW-0472">Membrane</keyword>
<reference evidence="13 14" key="1">
    <citation type="journal article" date="2023" name="Commun. Biol.">
        <title>Reorganization of the ancestral sex-determining regions during the evolution of trioecy in Pleodorina starrii.</title>
        <authorList>
            <person name="Takahashi K."/>
            <person name="Suzuki S."/>
            <person name="Kawai-Toyooka H."/>
            <person name="Yamamoto K."/>
            <person name="Hamaji T."/>
            <person name="Ootsuki R."/>
            <person name="Yamaguchi H."/>
            <person name="Kawachi M."/>
            <person name="Higashiyama T."/>
            <person name="Nozaki H."/>
        </authorList>
    </citation>
    <scope>NUCLEOTIDE SEQUENCE [LARGE SCALE GENOMIC DNA]</scope>
    <source>
        <strain evidence="13 14">NIES-4479</strain>
    </source>
</reference>
<dbReference type="PANTHER" id="PTHR28286:SF2">
    <property type="entry name" value="BACTERIORHODOPSIN _OPSIN, NOPA (EUROFUNG)"/>
    <property type="match status" value="1"/>
</dbReference>
<feature type="transmembrane region" description="Helical" evidence="12">
    <location>
        <begin position="131"/>
        <end position="151"/>
    </location>
</feature>
<dbReference type="Gene3D" id="1.20.1070.10">
    <property type="entry name" value="Rhodopsin 7-helix transmembrane proteins"/>
    <property type="match status" value="1"/>
</dbReference>
<evidence type="ECO:0000313" key="13">
    <source>
        <dbReference type="EMBL" id="GLC50360.1"/>
    </source>
</evidence>
<evidence type="ECO:0000256" key="9">
    <source>
        <dbReference type="ARBA" id="ARBA00023136"/>
    </source>
</evidence>
<dbReference type="Proteomes" id="UP001165080">
    <property type="component" value="Unassembled WGS sequence"/>
</dbReference>
<evidence type="ECO:0000256" key="12">
    <source>
        <dbReference type="SAM" id="Phobius"/>
    </source>
</evidence>
<keyword evidence="14" id="KW-1185">Reference proteome</keyword>
<gene>
    <name evidence="13" type="primary">PLEST000161</name>
    <name evidence="13" type="ORF">PLESTB_000370500</name>
</gene>
<evidence type="ECO:0000256" key="6">
    <source>
        <dbReference type="ARBA" id="ARBA00022925"/>
    </source>
</evidence>
<evidence type="ECO:0000256" key="3">
    <source>
        <dbReference type="ARBA" id="ARBA00022543"/>
    </source>
</evidence>
<dbReference type="PRINTS" id="PR00251">
    <property type="entry name" value="BACTRLOPSIN"/>
</dbReference>
<feature type="transmembrane region" description="Helical" evidence="12">
    <location>
        <begin position="197"/>
        <end position="218"/>
    </location>
</feature>
<evidence type="ECO:0000256" key="2">
    <source>
        <dbReference type="ARBA" id="ARBA00008130"/>
    </source>
</evidence>
<feature type="region of interest" description="Disordered" evidence="11">
    <location>
        <begin position="598"/>
        <end position="667"/>
    </location>
</feature>
<evidence type="ECO:0000256" key="4">
    <source>
        <dbReference type="ARBA" id="ARBA00022606"/>
    </source>
</evidence>
<accession>A0A9W6BEJ7</accession>
<organism evidence="13 14">
    <name type="scientific">Pleodorina starrii</name>
    <dbReference type="NCBI Taxonomy" id="330485"/>
    <lineage>
        <taxon>Eukaryota</taxon>
        <taxon>Viridiplantae</taxon>
        <taxon>Chlorophyta</taxon>
        <taxon>core chlorophytes</taxon>
        <taxon>Chlorophyceae</taxon>
        <taxon>CS clade</taxon>
        <taxon>Chlamydomonadales</taxon>
        <taxon>Volvocaceae</taxon>
        <taxon>Pleodorina</taxon>
    </lineage>
</organism>
<dbReference type="PANTHER" id="PTHR28286">
    <property type="match status" value="1"/>
</dbReference>
<proteinExistence type="inferred from homology"/>
<feature type="compositionally biased region" description="Polar residues" evidence="11">
    <location>
        <begin position="735"/>
        <end position="763"/>
    </location>
</feature>
<dbReference type="SUPFAM" id="SSF81321">
    <property type="entry name" value="Family A G protein-coupled receptor-like"/>
    <property type="match status" value="1"/>
</dbReference>
<evidence type="ECO:0000256" key="10">
    <source>
        <dbReference type="ARBA" id="ARBA00023170"/>
    </source>
</evidence>
<evidence type="ECO:0008006" key="15">
    <source>
        <dbReference type="Google" id="ProtNLM"/>
    </source>
</evidence>
<feature type="region of interest" description="Disordered" evidence="11">
    <location>
        <begin position="527"/>
        <end position="583"/>
    </location>
</feature>
<dbReference type="AlphaFoldDB" id="A0A9W6BEJ7"/>
<dbReference type="GO" id="GO:0007602">
    <property type="term" value="P:phototransduction"/>
    <property type="evidence" value="ECO:0007669"/>
    <property type="project" value="UniProtKB-KW"/>
</dbReference>
<keyword evidence="8" id="KW-0157">Chromophore</keyword>
<dbReference type="InterPro" id="IPR001425">
    <property type="entry name" value="Arc/bac/fun_rhodopsins"/>
</dbReference>